<keyword evidence="5 7" id="KW-0597">Phosphoprotein</keyword>
<dbReference type="InterPro" id="IPR011006">
    <property type="entry name" value="CheY-like_superfamily"/>
</dbReference>
<feature type="active site" evidence="5 6">
    <location>
        <position position="176"/>
    </location>
</feature>
<comment type="catalytic activity">
    <reaction evidence="4 5">
        <text>[protein]-L-glutamate 5-O-methyl ester + H2O = L-glutamyl-[protein] + methanol + H(+)</text>
        <dbReference type="Rhea" id="RHEA:23236"/>
        <dbReference type="Rhea" id="RHEA-COMP:10208"/>
        <dbReference type="Rhea" id="RHEA-COMP:10311"/>
        <dbReference type="ChEBI" id="CHEBI:15377"/>
        <dbReference type="ChEBI" id="CHEBI:15378"/>
        <dbReference type="ChEBI" id="CHEBI:17790"/>
        <dbReference type="ChEBI" id="CHEBI:29973"/>
        <dbReference type="ChEBI" id="CHEBI:82795"/>
        <dbReference type="EC" id="3.1.1.61"/>
    </reaction>
</comment>
<evidence type="ECO:0000256" key="6">
    <source>
        <dbReference type="PROSITE-ProRule" id="PRU00050"/>
    </source>
</evidence>
<dbReference type="Gene3D" id="3.40.50.180">
    <property type="entry name" value="Methylesterase CheB, C-terminal domain"/>
    <property type="match status" value="1"/>
</dbReference>
<evidence type="ECO:0000256" key="2">
    <source>
        <dbReference type="ARBA" id="ARBA00022500"/>
    </source>
</evidence>
<evidence type="ECO:0000256" key="7">
    <source>
        <dbReference type="PROSITE-ProRule" id="PRU00169"/>
    </source>
</evidence>
<dbReference type="RefSeq" id="WP_419193052.1">
    <property type="nucleotide sequence ID" value="NZ_CP036279.1"/>
</dbReference>
<proteinExistence type="inferred from homology"/>
<feature type="active site" evidence="5 6">
    <location>
        <position position="202"/>
    </location>
</feature>
<dbReference type="SMART" id="SM00448">
    <property type="entry name" value="REC"/>
    <property type="match status" value="1"/>
</dbReference>
<feature type="active site" evidence="5 6">
    <location>
        <position position="298"/>
    </location>
</feature>
<protein>
    <recommendedName>
        <fullName evidence="5">Protein-glutamate methylesterase/protein-glutamine glutaminase</fullName>
        <ecNumber evidence="5">3.1.1.61</ecNumber>
        <ecNumber evidence="5">3.5.1.44</ecNumber>
    </recommendedName>
</protein>
<dbReference type="PANTHER" id="PTHR42872:SF6">
    <property type="entry name" value="PROTEIN-GLUTAMATE METHYLESTERASE_PROTEIN-GLUTAMINE GLUTAMINASE"/>
    <property type="match status" value="1"/>
</dbReference>
<evidence type="ECO:0000313" key="11">
    <source>
        <dbReference type="Proteomes" id="UP000317093"/>
    </source>
</evidence>
<dbReference type="CDD" id="cd16432">
    <property type="entry name" value="CheB_Rec"/>
    <property type="match status" value="1"/>
</dbReference>
<evidence type="ECO:0000259" key="9">
    <source>
        <dbReference type="PROSITE" id="PS50122"/>
    </source>
</evidence>
<reference evidence="10 11" key="1">
    <citation type="submission" date="2019-02" db="EMBL/GenBank/DDBJ databases">
        <title>Deep-cultivation of Planctomycetes and their phenomic and genomic characterization uncovers novel biology.</title>
        <authorList>
            <person name="Wiegand S."/>
            <person name="Jogler M."/>
            <person name="Boedeker C."/>
            <person name="Pinto D."/>
            <person name="Vollmers J."/>
            <person name="Rivas-Marin E."/>
            <person name="Kohn T."/>
            <person name="Peeters S.H."/>
            <person name="Heuer A."/>
            <person name="Rast P."/>
            <person name="Oberbeckmann S."/>
            <person name="Bunk B."/>
            <person name="Jeske O."/>
            <person name="Meyerdierks A."/>
            <person name="Storesund J.E."/>
            <person name="Kallscheuer N."/>
            <person name="Luecker S."/>
            <person name="Lage O.M."/>
            <person name="Pohl T."/>
            <person name="Merkel B.J."/>
            <person name="Hornburger P."/>
            <person name="Mueller R.-W."/>
            <person name="Bruemmer F."/>
            <person name="Labrenz M."/>
            <person name="Spormann A.M."/>
            <person name="Op den Camp H."/>
            <person name="Overmann J."/>
            <person name="Amann R."/>
            <person name="Jetten M.S.M."/>
            <person name="Mascher T."/>
            <person name="Medema M.H."/>
            <person name="Devos D.P."/>
            <person name="Kaster A.-K."/>
            <person name="Ovreas L."/>
            <person name="Rohde M."/>
            <person name="Galperin M.Y."/>
            <person name="Jogler C."/>
        </authorList>
    </citation>
    <scope>NUCLEOTIDE SEQUENCE [LARGE SCALE GENOMIC DNA]</scope>
    <source>
        <strain evidence="10 11">Pan216</strain>
    </source>
</reference>
<dbReference type="GO" id="GO:0000156">
    <property type="term" value="F:phosphorelay response regulator activity"/>
    <property type="evidence" value="ECO:0007669"/>
    <property type="project" value="InterPro"/>
</dbReference>
<keyword evidence="3 5" id="KW-0378">Hydrolase</keyword>
<dbReference type="AlphaFoldDB" id="A0A518BCN5"/>
<dbReference type="NCBIfam" id="NF001965">
    <property type="entry name" value="PRK00742.1"/>
    <property type="match status" value="1"/>
</dbReference>
<dbReference type="CDD" id="cd17541">
    <property type="entry name" value="REC_CheB-like"/>
    <property type="match status" value="1"/>
</dbReference>
<comment type="similarity">
    <text evidence="5">Belongs to the CheB family.</text>
</comment>
<evidence type="ECO:0000313" key="10">
    <source>
        <dbReference type="EMBL" id="QDU64751.1"/>
    </source>
</evidence>
<feature type="modified residue" description="4-aspartylphosphate" evidence="5 7">
    <location>
        <position position="62"/>
    </location>
</feature>
<dbReference type="SUPFAM" id="SSF52172">
    <property type="entry name" value="CheY-like"/>
    <property type="match status" value="1"/>
</dbReference>
<name>A0A518BCN5_9BACT</name>
<dbReference type="InterPro" id="IPR000673">
    <property type="entry name" value="Sig_transdc_resp-reg_Me-estase"/>
</dbReference>
<dbReference type="EC" id="3.1.1.61" evidence="5"/>
<evidence type="ECO:0000256" key="4">
    <source>
        <dbReference type="ARBA" id="ARBA00048267"/>
    </source>
</evidence>
<dbReference type="GO" id="GO:0050568">
    <property type="term" value="F:protein-glutamine glutaminase activity"/>
    <property type="evidence" value="ECO:0007669"/>
    <property type="project" value="UniProtKB-UniRule"/>
</dbReference>
<feature type="domain" description="Response regulatory" evidence="8">
    <location>
        <begin position="11"/>
        <end position="128"/>
    </location>
</feature>
<evidence type="ECO:0000259" key="8">
    <source>
        <dbReference type="PROSITE" id="PS50110"/>
    </source>
</evidence>
<dbReference type="HAMAP" id="MF_00099">
    <property type="entry name" value="CheB_chemtxs"/>
    <property type="match status" value="1"/>
</dbReference>
<dbReference type="PIRSF" id="PIRSF000876">
    <property type="entry name" value="RR_chemtxs_CheB"/>
    <property type="match status" value="1"/>
</dbReference>
<dbReference type="Gene3D" id="3.40.50.2300">
    <property type="match status" value="1"/>
</dbReference>
<feature type="domain" description="CheB-type methylesterase" evidence="9">
    <location>
        <begin position="164"/>
        <end position="350"/>
    </location>
</feature>
<comment type="subcellular location">
    <subcellularLocation>
        <location evidence="5">Cytoplasm</location>
    </subcellularLocation>
</comment>
<evidence type="ECO:0000256" key="3">
    <source>
        <dbReference type="ARBA" id="ARBA00022801"/>
    </source>
</evidence>
<dbReference type="PROSITE" id="PS50110">
    <property type="entry name" value="RESPONSE_REGULATORY"/>
    <property type="match status" value="1"/>
</dbReference>
<dbReference type="SUPFAM" id="SSF52738">
    <property type="entry name" value="Methylesterase CheB, C-terminal domain"/>
    <property type="match status" value="1"/>
</dbReference>
<dbReference type="InterPro" id="IPR035909">
    <property type="entry name" value="CheB_C"/>
</dbReference>
<comment type="catalytic activity">
    <reaction evidence="5">
        <text>L-glutaminyl-[protein] + H2O = L-glutamyl-[protein] + NH4(+)</text>
        <dbReference type="Rhea" id="RHEA:16441"/>
        <dbReference type="Rhea" id="RHEA-COMP:10207"/>
        <dbReference type="Rhea" id="RHEA-COMP:10208"/>
        <dbReference type="ChEBI" id="CHEBI:15377"/>
        <dbReference type="ChEBI" id="CHEBI:28938"/>
        <dbReference type="ChEBI" id="CHEBI:29973"/>
        <dbReference type="ChEBI" id="CHEBI:30011"/>
        <dbReference type="EC" id="3.5.1.44"/>
    </reaction>
</comment>
<comment type="domain">
    <text evidence="5">Contains a C-terminal catalytic domain, and an N-terminal region which modulates catalytic activity.</text>
</comment>
<keyword evidence="2 5" id="KW-0145">Chemotaxis</keyword>
<comment type="PTM">
    <text evidence="5">Phosphorylated by CheA. Phosphorylation of the N-terminal regulatory domain activates the methylesterase activity.</text>
</comment>
<dbReference type="Pfam" id="PF00072">
    <property type="entry name" value="Response_reg"/>
    <property type="match status" value="1"/>
</dbReference>
<comment type="function">
    <text evidence="5">Involved in chemotaxis. Part of a chemotaxis signal transduction system that modulates chemotaxis in response to various stimuli. Catalyzes the demethylation of specific methylglutamate residues introduced into the chemoreceptors (methyl-accepting chemotaxis proteins or MCP) by CheR. Also mediates the irreversible deamidation of specific glutamine residues to glutamic acid.</text>
</comment>
<organism evidence="10 11">
    <name type="scientific">Kolteria novifilia</name>
    <dbReference type="NCBI Taxonomy" id="2527975"/>
    <lineage>
        <taxon>Bacteria</taxon>
        <taxon>Pseudomonadati</taxon>
        <taxon>Planctomycetota</taxon>
        <taxon>Planctomycetia</taxon>
        <taxon>Kolteriales</taxon>
        <taxon>Kolteriaceae</taxon>
        <taxon>Kolteria</taxon>
    </lineage>
</organism>
<dbReference type="InterPro" id="IPR008248">
    <property type="entry name" value="CheB-like"/>
</dbReference>
<keyword evidence="11" id="KW-1185">Reference proteome</keyword>
<dbReference type="GO" id="GO:0008984">
    <property type="term" value="F:protein-glutamate methylesterase activity"/>
    <property type="evidence" value="ECO:0007669"/>
    <property type="project" value="UniProtKB-UniRule"/>
</dbReference>
<dbReference type="EC" id="3.5.1.44" evidence="5"/>
<evidence type="ECO:0000256" key="1">
    <source>
        <dbReference type="ARBA" id="ARBA00022490"/>
    </source>
</evidence>
<dbReference type="Proteomes" id="UP000317093">
    <property type="component" value="Chromosome"/>
</dbReference>
<dbReference type="Pfam" id="PF01339">
    <property type="entry name" value="CheB_methylest"/>
    <property type="match status" value="1"/>
</dbReference>
<keyword evidence="1 5" id="KW-0963">Cytoplasm</keyword>
<evidence type="ECO:0000256" key="5">
    <source>
        <dbReference type="HAMAP-Rule" id="MF_00099"/>
    </source>
</evidence>
<dbReference type="InterPro" id="IPR001789">
    <property type="entry name" value="Sig_transdc_resp-reg_receiver"/>
</dbReference>
<dbReference type="GO" id="GO:0005737">
    <property type="term" value="C:cytoplasm"/>
    <property type="evidence" value="ECO:0007669"/>
    <property type="project" value="UniProtKB-SubCell"/>
</dbReference>
<gene>
    <name evidence="10" type="primary">cheB_3</name>
    <name evidence="5" type="synonym">cheB</name>
    <name evidence="10" type="ORF">Pan216_56430</name>
</gene>
<dbReference type="PROSITE" id="PS50122">
    <property type="entry name" value="CHEB"/>
    <property type="match status" value="1"/>
</dbReference>
<accession>A0A518BCN5</accession>
<dbReference type="KEGG" id="knv:Pan216_56430"/>
<dbReference type="GO" id="GO:0006935">
    <property type="term" value="P:chemotaxis"/>
    <property type="evidence" value="ECO:0007669"/>
    <property type="project" value="UniProtKB-UniRule"/>
</dbReference>
<dbReference type="PANTHER" id="PTHR42872">
    <property type="entry name" value="PROTEIN-GLUTAMATE METHYLESTERASE/PROTEIN-GLUTAMINE GLUTAMINASE"/>
    <property type="match status" value="1"/>
</dbReference>
<sequence length="354" mass="37973">MVVAPTKLKVRVLVVDDSALMRRYISGMVESDPRIDVCGIAESGVEAIEKAKQLRPDVVTLDVDMPRMNGVETIPALLDVHQVPIIMFSSLTSKGAKTTLQALEAGAIDFMPKPTIRMARDVQLVREELVGKILAVSGTKPIRRARVASTPAPTRPTAPSGSVQASQQLVVTLGISTGGPPALHDVLGALRPPFPPIAIVQHMPPAFTGPFAQRLDSMCPFTVKEAEDGDPLEPNKVYIAPGGRHMEMKTFARKTLLRVFDADPVSGHRPSVDVLFRSAAELLTRRVVGIIMTGMGHDGVEGCQAVLDKGGKTYGQDQASSAVYGMNKLAFKAGAVQEQFSLDQLAQIIMGLRP</sequence>
<dbReference type="EMBL" id="CP036279">
    <property type="protein sequence ID" value="QDU64751.1"/>
    <property type="molecule type" value="Genomic_DNA"/>
</dbReference>